<evidence type="ECO:0000313" key="8">
    <source>
        <dbReference type="Proteomes" id="UP000236959"/>
    </source>
</evidence>
<evidence type="ECO:0000256" key="1">
    <source>
        <dbReference type="ARBA" id="ARBA00004141"/>
    </source>
</evidence>
<feature type="transmembrane region" description="Helical" evidence="5">
    <location>
        <begin position="32"/>
        <end position="59"/>
    </location>
</feature>
<name>A0A2S3UN06_9HYPH</name>
<feature type="transmembrane region" description="Helical" evidence="5">
    <location>
        <begin position="110"/>
        <end position="138"/>
    </location>
</feature>
<dbReference type="AlphaFoldDB" id="A0A2S3UN06"/>
<protein>
    <submittedName>
        <fullName evidence="7">Putative RDD family membrane protein YckC</fullName>
    </submittedName>
</protein>
<dbReference type="Pfam" id="PF06271">
    <property type="entry name" value="RDD"/>
    <property type="match status" value="1"/>
</dbReference>
<evidence type="ECO:0000256" key="3">
    <source>
        <dbReference type="ARBA" id="ARBA00022989"/>
    </source>
</evidence>
<keyword evidence="4 5" id="KW-0472">Membrane</keyword>
<dbReference type="InterPro" id="IPR010432">
    <property type="entry name" value="RDD"/>
</dbReference>
<dbReference type="EMBL" id="PPCN01000011">
    <property type="protein sequence ID" value="POF28960.1"/>
    <property type="molecule type" value="Genomic_DNA"/>
</dbReference>
<keyword evidence="2 5" id="KW-0812">Transmembrane</keyword>
<reference evidence="7 8" key="1">
    <citation type="submission" date="2018-01" db="EMBL/GenBank/DDBJ databases">
        <title>Genomic Encyclopedia of Archaeal and Bacterial Type Strains, Phase II (KMG-II): from individual species to whole genera.</title>
        <authorList>
            <person name="Goeker M."/>
        </authorList>
    </citation>
    <scope>NUCLEOTIDE SEQUENCE [LARGE SCALE GENOMIC DNA]</scope>
    <source>
        <strain evidence="7 8">DSM 17023</strain>
    </source>
</reference>
<keyword evidence="8" id="KW-1185">Reference proteome</keyword>
<dbReference type="Proteomes" id="UP000236959">
    <property type="component" value="Unassembled WGS sequence"/>
</dbReference>
<feature type="domain" description="RDD" evidence="6">
    <location>
        <begin position="29"/>
        <end position="150"/>
    </location>
</feature>
<evidence type="ECO:0000259" key="6">
    <source>
        <dbReference type="Pfam" id="PF06271"/>
    </source>
</evidence>
<accession>A0A2S3UN06</accession>
<feature type="transmembrane region" description="Helical" evidence="5">
    <location>
        <begin position="65"/>
        <end position="85"/>
    </location>
</feature>
<dbReference type="OrthoDB" id="7270324at2"/>
<dbReference type="GO" id="GO:0016020">
    <property type="term" value="C:membrane"/>
    <property type="evidence" value="ECO:0007669"/>
    <property type="project" value="UniProtKB-SubCell"/>
</dbReference>
<comment type="caution">
    <text evidence="7">The sequence shown here is derived from an EMBL/GenBank/DDBJ whole genome shotgun (WGS) entry which is preliminary data.</text>
</comment>
<gene>
    <name evidence="7" type="ORF">CLV41_111212</name>
</gene>
<evidence type="ECO:0000313" key="7">
    <source>
        <dbReference type="EMBL" id="POF28960.1"/>
    </source>
</evidence>
<sequence>MSAETSSGHAREDLFEAALHPELFSGVRSRRIFAFLIDVIAIALLTFAAGVLVFVLGVFTLGLGFLLYAILPTAVALIYVAFTLGGPQSSTPGMRAMGLEMRLWYGARPYPLLAAVHVILFWFSISLLTPLVLLVSLVSDRKRLLHDMVLGVVVMNSAYYREHVASQTKEGIRPDWQ</sequence>
<comment type="subcellular location">
    <subcellularLocation>
        <location evidence="1">Membrane</location>
        <topology evidence="1">Multi-pass membrane protein</topology>
    </subcellularLocation>
</comment>
<evidence type="ECO:0000256" key="4">
    <source>
        <dbReference type="ARBA" id="ARBA00023136"/>
    </source>
</evidence>
<evidence type="ECO:0000256" key="2">
    <source>
        <dbReference type="ARBA" id="ARBA00022692"/>
    </source>
</evidence>
<keyword evidence="3 5" id="KW-1133">Transmembrane helix</keyword>
<dbReference type="RefSeq" id="WP_103224591.1">
    <property type="nucleotide sequence ID" value="NZ_PPCN01000011.1"/>
</dbReference>
<organism evidence="7 8">
    <name type="scientific">Roseibium marinum</name>
    <dbReference type="NCBI Taxonomy" id="281252"/>
    <lineage>
        <taxon>Bacteria</taxon>
        <taxon>Pseudomonadati</taxon>
        <taxon>Pseudomonadota</taxon>
        <taxon>Alphaproteobacteria</taxon>
        <taxon>Hyphomicrobiales</taxon>
        <taxon>Stappiaceae</taxon>
        <taxon>Roseibium</taxon>
    </lineage>
</organism>
<proteinExistence type="predicted"/>
<evidence type="ECO:0000256" key="5">
    <source>
        <dbReference type="SAM" id="Phobius"/>
    </source>
</evidence>